<dbReference type="EMBL" id="CP029487">
    <property type="protein sequence ID" value="QCT73153.1"/>
    <property type="molecule type" value="Genomic_DNA"/>
</dbReference>
<dbReference type="RefSeq" id="WP_096918998.1">
    <property type="nucleotide sequence ID" value="NZ_CP029487.1"/>
</dbReference>
<reference evidence="1 2" key="1">
    <citation type="submission" date="2018-05" db="EMBL/GenBank/DDBJ databases">
        <title>Genome comparison of Eubacterium sp.</title>
        <authorList>
            <person name="Feng Y."/>
            <person name="Sanchez-Andrea I."/>
            <person name="Stams A.J.M."/>
            <person name="De Vos W.M."/>
        </authorList>
    </citation>
    <scope>NUCLEOTIDE SEQUENCE [LARGE SCALE GENOMIC DNA]</scope>
    <source>
        <strain evidence="1 2">YI</strain>
    </source>
</reference>
<name>A0A4P9CC68_EUBML</name>
<evidence type="ECO:0000313" key="1">
    <source>
        <dbReference type="EMBL" id="QCT73153.1"/>
    </source>
</evidence>
<dbReference type="Proteomes" id="UP000218387">
    <property type="component" value="Chromosome"/>
</dbReference>
<dbReference type="KEGG" id="emt:CPZ25_018145"/>
<protein>
    <submittedName>
        <fullName evidence="1">Uncharacterized protein</fullName>
    </submittedName>
</protein>
<dbReference type="AlphaFoldDB" id="A0A4P9CC68"/>
<organism evidence="1 2">
    <name type="scientific">Eubacterium maltosivorans</name>
    <dbReference type="NCBI Taxonomy" id="2041044"/>
    <lineage>
        <taxon>Bacteria</taxon>
        <taxon>Bacillati</taxon>
        <taxon>Bacillota</taxon>
        <taxon>Clostridia</taxon>
        <taxon>Eubacteriales</taxon>
        <taxon>Eubacteriaceae</taxon>
        <taxon>Eubacterium</taxon>
    </lineage>
</organism>
<evidence type="ECO:0000313" key="2">
    <source>
        <dbReference type="Proteomes" id="UP000218387"/>
    </source>
</evidence>
<gene>
    <name evidence="1" type="ORF">CPZ25_018145</name>
</gene>
<proteinExistence type="predicted"/>
<keyword evidence="2" id="KW-1185">Reference proteome</keyword>
<sequence length="61" mass="7155">MRKKVIYKEDAAVEELIEALESVQAVKNKLYEHEAQIKESRFSDPVRKSARIELFMEETAE</sequence>
<accession>A0A4P9CC68</accession>